<gene>
    <name evidence="5" type="ORF">DVZ84_35770</name>
</gene>
<dbReference type="GO" id="GO:0044550">
    <property type="term" value="P:secondary metabolite biosynthetic process"/>
    <property type="evidence" value="ECO:0007669"/>
    <property type="project" value="TreeGrafter"/>
</dbReference>
<dbReference type="GO" id="GO:0017000">
    <property type="term" value="P:antibiotic biosynthetic process"/>
    <property type="evidence" value="ECO:0007669"/>
    <property type="project" value="UniProtKB-ARBA"/>
</dbReference>
<dbReference type="GO" id="GO:0031177">
    <property type="term" value="F:phosphopantetheine binding"/>
    <property type="evidence" value="ECO:0007669"/>
    <property type="project" value="InterPro"/>
</dbReference>
<dbReference type="GO" id="GO:0005737">
    <property type="term" value="C:cytoplasm"/>
    <property type="evidence" value="ECO:0007669"/>
    <property type="project" value="TreeGrafter"/>
</dbReference>
<dbReference type="InterPro" id="IPR020806">
    <property type="entry name" value="PKS_PP-bd"/>
</dbReference>
<dbReference type="CDD" id="cd05930">
    <property type="entry name" value="A_NRPS"/>
    <property type="match status" value="1"/>
</dbReference>
<dbReference type="InterPro" id="IPR010071">
    <property type="entry name" value="AA_adenyl_dom"/>
</dbReference>
<dbReference type="Gene3D" id="3.30.559.10">
    <property type="entry name" value="Chloramphenicol acetyltransferase-like domain"/>
    <property type="match status" value="1"/>
</dbReference>
<keyword evidence="3" id="KW-0597">Phosphoprotein</keyword>
<dbReference type="SMART" id="SM00823">
    <property type="entry name" value="PKS_PP"/>
    <property type="match status" value="1"/>
</dbReference>
<dbReference type="CDD" id="cd19531">
    <property type="entry name" value="LCL_NRPS-like"/>
    <property type="match status" value="1"/>
</dbReference>
<dbReference type="FunFam" id="3.40.50.980:FF:000001">
    <property type="entry name" value="Non-ribosomal peptide synthetase"/>
    <property type="match status" value="1"/>
</dbReference>
<dbReference type="Pfam" id="PF00975">
    <property type="entry name" value="Thioesterase"/>
    <property type="match status" value="1"/>
</dbReference>
<organism evidence="5 6">
    <name type="scientific">Streptomyces parvulus</name>
    <dbReference type="NCBI Taxonomy" id="146923"/>
    <lineage>
        <taxon>Bacteria</taxon>
        <taxon>Bacillati</taxon>
        <taxon>Actinomycetota</taxon>
        <taxon>Actinomycetes</taxon>
        <taxon>Kitasatosporales</taxon>
        <taxon>Streptomycetaceae</taxon>
        <taxon>Streptomyces</taxon>
    </lineage>
</organism>
<dbReference type="InterPro" id="IPR020845">
    <property type="entry name" value="AMP-binding_CS"/>
</dbReference>
<dbReference type="InterPro" id="IPR001031">
    <property type="entry name" value="Thioesterase"/>
</dbReference>
<proteinExistence type="predicted"/>
<dbReference type="SUPFAM" id="SSF53474">
    <property type="entry name" value="alpha/beta-Hydrolases"/>
    <property type="match status" value="1"/>
</dbReference>
<sequence length="1293" mass="140820">MEGGNAAYNEAIGIRFRGSLDREVLARSLDALTARHEVLRTRLVLRDGSASQCVDPASTPFPLVIEDLSDRADATERLTYLRVHEHARPFAMGAEPLVRARLIVMGPREHVLLLTIHHIIFDGWSRNILLRELGIVYSALRQGEDIPLPELTVQYTDHAQRQMEWLSQSEEPAAQTEYWRKNLSGVPALLDLPSDRPRPARQDYSGDRVPLLLDERLTTALRALADRCDVTLYSTILTGWAVLLSLLSGQRDIVVGAPTANRRRGGADGLMGFFVNTLAVRVNLSDGGTVEEALRNTRRTLRSGLANVDLPFERVVELIAPRRSAAHTPLFQTMFAWVPTMHGLVEIPGVEAELLDMPFAPAKFDLVLALADEGPTVVGDIDFATSLFDRETVERYSRYLIQILRSMAERPEGEVADLSLLDPEEQRMLVTEWSWGGDGAQRTPDGNPAGLVERFEAQVRLRPDQDAVLDGTARLDYASLDRRANRLAHALIARGTRPGDVVGLHTDRTVDLVVGVLGILKAGAAFLPLDPGQPPERLAAMVAGSEPALVITRTRDDATPVQWPVLSVLESESDRVDAPRLAEEAGQLAYVIHTSGSTGLPKGVAVTRGSVLNLLDFVQEAMGRHPGQAAALWSSMGFDSSVHEMLAPLTTGAVLHIVPEQLRGDPAALMAWLREREVTQAFLPPSYVTWIDEDPVARLHGLRLRALHTGVESLPESALHRIREALPGLRICFGYGPTEATVFTTAYTEHGPVDRPCPIGRPLPGTRLYLLDARMRPVPPGVTGEIHIGGASLAAGYLNRPDLTEERFVPDPFVPGERLYRTGDLARWLPDGNAVYVGRLDDQVKLRGFRVEPGEVESALLAIPGVHEAVVLPDHDSPGGLRLVAGVGRGDAPPMNVYEWRRALSERVPDYMIPSAFAEFANLPINRNGKVDRAVVLKRADEAPDQVNTAAPRDSVEMAVYRIWRELLLHPAIGITDDFFALGGTSISAIKVAHAIRERFGRAIPVREIMLHPTIEALAARLRDGDAHGAGPAEGNSLVELRPGTGPRVICVHPAGGTAFCYLPLAAALPGDVNVLGLQAPGIEPGETTLPSIEAMAATYARLVAPRPGEALVLCGLSFGGLIAHEMGRLFAAGGHPTSVVLLDTHGTDPEARESEVVLADAAEFREKLVRFNGMYPGIDDAQIERYLHVYNHHRTVAHAYDPAPSQARLALVQATDSEPGTEAAVADRQLSFWERRARAGLIVTTAPCGHWDLLESDGLPTVARTISAELDRLTAQDSRDDVRPVDATECEA</sequence>
<dbReference type="Gene3D" id="3.30.300.30">
    <property type="match status" value="1"/>
</dbReference>
<dbReference type="InterPro" id="IPR000873">
    <property type="entry name" value="AMP-dep_synth/lig_dom"/>
</dbReference>
<keyword evidence="2" id="KW-0596">Phosphopantetheine</keyword>
<dbReference type="SUPFAM" id="SSF52777">
    <property type="entry name" value="CoA-dependent acyltransferases"/>
    <property type="match status" value="2"/>
</dbReference>
<dbReference type="PANTHER" id="PTHR45527">
    <property type="entry name" value="NONRIBOSOMAL PEPTIDE SYNTHETASE"/>
    <property type="match status" value="1"/>
</dbReference>
<dbReference type="Pfam" id="PF13193">
    <property type="entry name" value="AMP-binding_C"/>
    <property type="match status" value="1"/>
</dbReference>
<evidence type="ECO:0000313" key="5">
    <source>
        <dbReference type="EMBL" id="RDD84365.1"/>
    </source>
</evidence>
<evidence type="ECO:0000256" key="2">
    <source>
        <dbReference type="ARBA" id="ARBA00022450"/>
    </source>
</evidence>
<comment type="caution">
    <text evidence="5">The sequence shown here is derived from an EMBL/GenBank/DDBJ whole genome shotgun (WGS) entry which is preliminary data.</text>
</comment>
<dbReference type="Proteomes" id="UP000253742">
    <property type="component" value="Unassembled WGS sequence"/>
</dbReference>
<dbReference type="InterPro" id="IPR025110">
    <property type="entry name" value="AMP-bd_C"/>
</dbReference>
<dbReference type="GO" id="GO:0008610">
    <property type="term" value="P:lipid biosynthetic process"/>
    <property type="evidence" value="ECO:0007669"/>
    <property type="project" value="UniProtKB-ARBA"/>
</dbReference>
<dbReference type="Pfam" id="PF00550">
    <property type="entry name" value="PP-binding"/>
    <property type="match status" value="1"/>
</dbReference>
<dbReference type="PROSITE" id="PS50075">
    <property type="entry name" value="CARRIER"/>
    <property type="match status" value="1"/>
</dbReference>
<accession>A0A369UWI0</accession>
<dbReference type="PANTHER" id="PTHR45527:SF1">
    <property type="entry name" value="FATTY ACID SYNTHASE"/>
    <property type="match status" value="1"/>
</dbReference>
<dbReference type="InterPro" id="IPR029058">
    <property type="entry name" value="AB_hydrolase_fold"/>
</dbReference>
<dbReference type="Gene3D" id="3.40.50.980">
    <property type="match status" value="2"/>
</dbReference>
<dbReference type="InterPro" id="IPR023213">
    <property type="entry name" value="CAT-like_dom_sf"/>
</dbReference>
<evidence type="ECO:0000313" key="6">
    <source>
        <dbReference type="Proteomes" id="UP000253742"/>
    </source>
</evidence>
<evidence type="ECO:0000259" key="4">
    <source>
        <dbReference type="PROSITE" id="PS50075"/>
    </source>
</evidence>
<dbReference type="Gene3D" id="1.10.1200.10">
    <property type="entry name" value="ACP-like"/>
    <property type="match status" value="1"/>
</dbReference>
<dbReference type="Pfam" id="PF00668">
    <property type="entry name" value="Condensation"/>
    <property type="match status" value="1"/>
</dbReference>
<dbReference type="InterPro" id="IPR009081">
    <property type="entry name" value="PP-bd_ACP"/>
</dbReference>
<name>A0A369UWI0_9ACTN</name>
<evidence type="ECO:0000256" key="3">
    <source>
        <dbReference type="ARBA" id="ARBA00022553"/>
    </source>
</evidence>
<dbReference type="Gene3D" id="2.30.38.10">
    <property type="entry name" value="Luciferase, Domain 3"/>
    <property type="match status" value="1"/>
</dbReference>
<dbReference type="OrthoDB" id="2472181at2"/>
<comment type="cofactor">
    <cofactor evidence="1">
        <name>pantetheine 4'-phosphate</name>
        <dbReference type="ChEBI" id="CHEBI:47942"/>
    </cofactor>
</comment>
<dbReference type="PROSITE" id="PS00455">
    <property type="entry name" value="AMP_BINDING"/>
    <property type="match status" value="1"/>
</dbReference>
<dbReference type="GO" id="GO:0043041">
    <property type="term" value="P:amino acid activation for nonribosomal peptide biosynthetic process"/>
    <property type="evidence" value="ECO:0007669"/>
    <property type="project" value="TreeGrafter"/>
</dbReference>
<dbReference type="GO" id="GO:0003824">
    <property type="term" value="F:catalytic activity"/>
    <property type="evidence" value="ECO:0007669"/>
    <property type="project" value="InterPro"/>
</dbReference>
<feature type="domain" description="Carrier" evidence="4">
    <location>
        <begin position="951"/>
        <end position="1026"/>
    </location>
</feature>
<protein>
    <submittedName>
        <fullName evidence="5">Amino acid adenylation domain-containing protein</fullName>
    </submittedName>
</protein>
<dbReference type="InterPro" id="IPR001242">
    <property type="entry name" value="Condensation_dom"/>
</dbReference>
<dbReference type="InterPro" id="IPR045851">
    <property type="entry name" value="AMP-bd_C_sf"/>
</dbReference>
<dbReference type="SUPFAM" id="SSF56801">
    <property type="entry name" value="Acetyl-CoA synthetase-like"/>
    <property type="match status" value="1"/>
</dbReference>
<dbReference type="SUPFAM" id="SSF47336">
    <property type="entry name" value="ACP-like"/>
    <property type="match status" value="1"/>
</dbReference>
<dbReference type="FunFam" id="2.30.38.10:FF:000001">
    <property type="entry name" value="Non-ribosomal peptide synthetase PvdI"/>
    <property type="match status" value="1"/>
</dbReference>
<dbReference type="InterPro" id="IPR020802">
    <property type="entry name" value="TesA-like"/>
</dbReference>
<dbReference type="Gene3D" id="3.30.559.30">
    <property type="entry name" value="Nonribosomal peptide synthetase, condensation domain"/>
    <property type="match status" value="1"/>
</dbReference>
<dbReference type="SMART" id="SM00824">
    <property type="entry name" value="PKS_TE"/>
    <property type="match status" value="1"/>
</dbReference>
<dbReference type="Gene3D" id="3.40.50.1820">
    <property type="entry name" value="alpha/beta hydrolase"/>
    <property type="match status" value="1"/>
</dbReference>
<dbReference type="EMBL" id="QQBH01000043">
    <property type="protein sequence ID" value="RDD84365.1"/>
    <property type="molecule type" value="Genomic_DNA"/>
</dbReference>
<reference evidence="5 6" key="1">
    <citation type="submission" date="2018-07" db="EMBL/GenBank/DDBJ databases">
        <title>Genome guided investigation of antibiotics producing actinomycetales strain isolated from a Macau mangrove ecosystem.</title>
        <authorList>
            <person name="Hu D."/>
        </authorList>
    </citation>
    <scope>NUCLEOTIDE SEQUENCE [LARGE SCALE GENOMIC DNA]</scope>
    <source>
        <strain evidence="5 6">2297</strain>
    </source>
</reference>
<dbReference type="Pfam" id="PF00501">
    <property type="entry name" value="AMP-binding"/>
    <property type="match status" value="1"/>
</dbReference>
<evidence type="ECO:0000256" key="1">
    <source>
        <dbReference type="ARBA" id="ARBA00001957"/>
    </source>
</evidence>
<dbReference type="InterPro" id="IPR036736">
    <property type="entry name" value="ACP-like_sf"/>
</dbReference>
<dbReference type="NCBIfam" id="TIGR01733">
    <property type="entry name" value="AA-adenyl-dom"/>
    <property type="match status" value="1"/>
</dbReference>